<dbReference type="PRINTS" id="PR00705">
    <property type="entry name" value="PAPAIN"/>
</dbReference>
<keyword evidence="3 8" id="KW-0732">Signal</keyword>
<dbReference type="InterPro" id="IPR000668">
    <property type="entry name" value="Peptidase_C1A_C"/>
</dbReference>
<keyword evidence="5" id="KW-0788">Thiol protease</keyword>
<dbReference type="AlphaFoldDB" id="A0A0S2ZXI8"/>
<sequence>MHKSAIVYLLSIVAFGVSQNAWRDRYLIPGETDAFSDKMIQYINYLNTTWKAGRNPGFEDPEYVRSLLGVSPENHRYRLPERALDLSSLGPLPENFDSRENWPECTTIGEIRDQGSCGSCWAFGAVEAMSDRTCIHSPSGGPKVVVHLSADDLLSCCITCGSGCNGGFPGSAWSFWVKKGIVTGGNYESDDGCMPYPIKACDHHVNGTLGPCDKKIPPTPRCVHMCRKGYDVDYHDDKHYGKSSYSVPSVEKQIQAEIMTNGPVEADFTVYADFVHYKSGVYQRHTDEALGGHAIRLLGWGVDNGVPYWLAANSWNTEWGDKGFFKILRGSDECGIEDDVVAGRSSRVFALANECSET</sequence>
<dbReference type="InterPro" id="IPR025661">
    <property type="entry name" value="Pept_asp_AS"/>
</dbReference>
<name>A0A0S2ZXI8_RHIHE</name>
<dbReference type="InterPro" id="IPR012599">
    <property type="entry name" value="Propeptide_C1A"/>
</dbReference>
<dbReference type="SMART" id="SM00645">
    <property type="entry name" value="Pept_C1"/>
    <property type="match status" value="1"/>
</dbReference>
<dbReference type="PROSITE" id="PS00640">
    <property type="entry name" value="THIOL_PROTEASE_ASN"/>
    <property type="match status" value="1"/>
</dbReference>
<dbReference type="Pfam" id="PF00112">
    <property type="entry name" value="Peptidase_C1"/>
    <property type="match status" value="1"/>
</dbReference>
<dbReference type="InterPro" id="IPR013128">
    <property type="entry name" value="Peptidase_C1A"/>
</dbReference>
<keyword evidence="6" id="KW-0865">Zymogen</keyword>
<proteinExistence type="evidence at transcript level"/>
<evidence type="ECO:0000256" key="5">
    <source>
        <dbReference type="ARBA" id="ARBA00022807"/>
    </source>
</evidence>
<dbReference type="Gene3D" id="3.90.70.10">
    <property type="entry name" value="Cysteine proteinases"/>
    <property type="match status" value="1"/>
</dbReference>
<dbReference type="GO" id="GO:0004197">
    <property type="term" value="F:cysteine-type endopeptidase activity"/>
    <property type="evidence" value="ECO:0007669"/>
    <property type="project" value="UniProtKB-EC"/>
</dbReference>
<keyword evidence="2" id="KW-0645">Protease</keyword>
<dbReference type="PROSITE" id="PS00139">
    <property type="entry name" value="THIOL_PROTEASE_CYS"/>
    <property type="match status" value="1"/>
</dbReference>
<accession>A0A0S2ZXI8</accession>
<evidence type="ECO:0000256" key="4">
    <source>
        <dbReference type="ARBA" id="ARBA00022801"/>
    </source>
</evidence>
<comment type="similarity">
    <text evidence="1">Belongs to the peptidase C1 family.</text>
</comment>
<dbReference type="CDD" id="cd02620">
    <property type="entry name" value="Peptidase_C1A_CathepsinB"/>
    <property type="match status" value="1"/>
</dbReference>
<evidence type="ECO:0000259" key="9">
    <source>
        <dbReference type="SMART" id="SM00645"/>
    </source>
</evidence>
<evidence type="ECO:0000256" key="3">
    <source>
        <dbReference type="ARBA" id="ARBA00022729"/>
    </source>
</evidence>
<dbReference type="InterPro" id="IPR025660">
    <property type="entry name" value="Pept_his_AS"/>
</dbReference>
<dbReference type="SUPFAM" id="SSF54001">
    <property type="entry name" value="Cysteine proteinases"/>
    <property type="match status" value="1"/>
</dbReference>
<evidence type="ECO:0000256" key="6">
    <source>
        <dbReference type="ARBA" id="ARBA00023145"/>
    </source>
</evidence>
<dbReference type="InterPro" id="IPR000169">
    <property type="entry name" value="Pept_cys_AS"/>
</dbReference>
<evidence type="ECO:0000313" key="10">
    <source>
        <dbReference type="EMBL" id="ALQ43544.1"/>
    </source>
</evidence>
<keyword evidence="4 10" id="KW-0378">Hydrolase</keyword>
<dbReference type="EC" id="3.4.22.1" evidence="10"/>
<keyword evidence="7" id="KW-1015">Disulfide bond</keyword>
<evidence type="ECO:0000256" key="2">
    <source>
        <dbReference type="ARBA" id="ARBA00022670"/>
    </source>
</evidence>
<feature type="domain" description="Peptidase C1A papain C-terminal" evidence="9">
    <location>
        <begin position="92"/>
        <end position="344"/>
    </location>
</feature>
<dbReference type="PANTHER" id="PTHR12411">
    <property type="entry name" value="CYSTEINE PROTEASE FAMILY C1-RELATED"/>
    <property type="match status" value="1"/>
</dbReference>
<dbReference type="FunFam" id="3.90.70.10:FF:000031">
    <property type="entry name" value="Cathepsin B"/>
    <property type="match status" value="1"/>
</dbReference>
<feature type="signal peptide" evidence="8">
    <location>
        <begin position="1"/>
        <end position="18"/>
    </location>
</feature>
<evidence type="ECO:0000256" key="8">
    <source>
        <dbReference type="SAM" id="SignalP"/>
    </source>
</evidence>
<protein>
    <submittedName>
        <fullName evidence="10">Cathepsin B</fullName>
        <ecNumber evidence="10">3.4.22.1</ecNumber>
    </submittedName>
</protein>
<feature type="chain" id="PRO_5018601670" evidence="8">
    <location>
        <begin position="19"/>
        <end position="358"/>
    </location>
</feature>
<dbReference type="Pfam" id="PF08127">
    <property type="entry name" value="Propeptide_C1"/>
    <property type="match status" value="1"/>
</dbReference>
<dbReference type="EMBL" id="KT194088">
    <property type="protein sequence ID" value="ALQ43544.1"/>
    <property type="molecule type" value="mRNA"/>
</dbReference>
<reference evidence="10" key="1">
    <citation type="submission" date="2015-06" db="EMBL/GenBank/DDBJ databases">
        <title>Differential sialotranscriptome of unfed and fed rhipicephalus haemaphysaloides, especially on differential expressed genes of cysteine proteases.</title>
        <authorList>
            <person name="Yu X."/>
            <person name="Gong H."/>
            <person name="Zhang H."/>
            <person name="Cao J."/>
            <person name="Zhou Y."/>
            <person name="Zhou J."/>
        </authorList>
    </citation>
    <scope>NUCLEOTIDE SEQUENCE</scope>
    <source>
        <tissue evidence="10">Salivary glands</tissue>
    </source>
</reference>
<dbReference type="InterPro" id="IPR038765">
    <property type="entry name" value="Papain-like_cys_pep_sf"/>
</dbReference>
<evidence type="ECO:0000256" key="1">
    <source>
        <dbReference type="ARBA" id="ARBA00008455"/>
    </source>
</evidence>
<dbReference type="PROSITE" id="PS00639">
    <property type="entry name" value="THIOL_PROTEASE_HIS"/>
    <property type="match status" value="1"/>
</dbReference>
<organism evidence="10">
    <name type="scientific">Rhipicephalus haemaphysaloides haemaphysaloides</name>
    <dbReference type="NCBI Taxonomy" id="237075"/>
    <lineage>
        <taxon>Eukaryota</taxon>
        <taxon>Metazoa</taxon>
        <taxon>Ecdysozoa</taxon>
        <taxon>Arthropoda</taxon>
        <taxon>Chelicerata</taxon>
        <taxon>Arachnida</taxon>
        <taxon>Acari</taxon>
        <taxon>Parasitiformes</taxon>
        <taxon>Ixodida</taxon>
        <taxon>Ixodoidea</taxon>
        <taxon>Ixodidae</taxon>
        <taxon>Rhipicephalinae</taxon>
        <taxon>Rhipicephalus</taxon>
        <taxon>Rhipicephalus</taxon>
    </lineage>
</organism>
<dbReference type="GO" id="GO:0006508">
    <property type="term" value="P:proteolysis"/>
    <property type="evidence" value="ECO:0007669"/>
    <property type="project" value="UniProtKB-KW"/>
</dbReference>
<evidence type="ECO:0000256" key="7">
    <source>
        <dbReference type="ARBA" id="ARBA00023157"/>
    </source>
</evidence>